<dbReference type="PANTHER" id="PTHR11629:SF72">
    <property type="entry name" value="V-TYPE PROTON ATPASE SUBUNIT A1"/>
    <property type="match status" value="1"/>
</dbReference>
<dbReference type="GO" id="GO:0016471">
    <property type="term" value="C:vacuolar proton-transporting V-type ATPase complex"/>
    <property type="evidence" value="ECO:0007669"/>
    <property type="project" value="TreeGrafter"/>
</dbReference>
<dbReference type="EMBL" id="JAAALK010000289">
    <property type="protein sequence ID" value="KAG8050953.1"/>
    <property type="molecule type" value="Genomic_DNA"/>
</dbReference>
<reference evidence="10" key="1">
    <citation type="journal article" date="2021" name="bioRxiv">
        <title>Whole Genome Assembly and Annotation of Northern Wild Rice, Zizania palustris L., Supports a Whole Genome Duplication in the Zizania Genus.</title>
        <authorList>
            <person name="Haas M."/>
            <person name="Kono T."/>
            <person name="Macchietto M."/>
            <person name="Millas R."/>
            <person name="McGilp L."/>
            <person name="Shao M."/>
            <person name="Duquette J."/>
            <person name="Hirsch C.N."/>
            <person name="Kimball J."/>
        </authorList>
    </citation>
    <scope>NUCLEOTIDE SEQUENCE</scope>
    <source>
        <tissue evidence="10">Fresh leaf tissue</tissue>
    </source>
</reference>
<keyword evidence="5" id="KW-1133">Transmembrane helix</keyword>
<evidence type="ECO:0000256" key="3">
    <source>
        <dbReference type="ARBA" id="ARBA00022448"/>
    </source>
</evidence>
<comment type="function">
    <text evidence="8">Essential component of the vacuolar proton pump (V-ATPase), a multimeric enzyme that catalyzes the translocation of protons across the membranes. Required for assembly and activity of the V-ATPase.</text>
</comment>
<evidence type="ECO:0000256" key="8">
    <source>
        <dbReference type="RuleBase" id="RU361189"/>
    </source>
</evidence>
<evidence type="ECO:0000313" key="10">
    <source>
        <dbReference type="EMBL" id="KAG8050953.1"/>
    </source>
</evidence>
<keyword evidence="8" id="KW-0375">Hydrogen ion transport</keyword>
<evidence type="ECO:0000256" key="2">
    <source>
        <dbReference type="ARBA" id="ARBA00009904"/>
    </source>
</evidence>
<evidence type="ECO:0000256" key="7">
    <source>
        <dbReference type="ARBA" id="ARBA00023136"/>
    </source>
</evidence>
<keyword evidence="7" id="KW-0472">Membrane</keyword>
<dbReference type="AlphaFoldDB" id="A0A8J5RKS2"/>
<feature type="region of interest" description="Disordered" evidence="9">
    <location>
        <begin position="221"/>
        <end position="248"/>
    </location>
</feature>
<comment type="similarity">
    <text evidence="2 8">Belongs to the V-ATPase 116 kDa subunit family.</text>
</comment>
<accession>A0A8J5RKS2</accession>
<dbReference type="Pfam" id="PF01496">
    <property type="entry name" value="V_ATPase_I"/>
    <property type="match status" value="1"/>
</dbReference>
<evidence type="ECO:0000256" key="5">
    <source>
        <dbReference type="ARBA" id="ARBA00022989"/>
    </source>
</evidence>
<keyword evidence="4" id="KW-0812">Transmembrane</keyword>
<keyword evidence="6 8" id="KW-0406">Ion transport</keyword>
<dbReference type="GO" id="GO:0007035">
    <property type="term" value="P:vacuolar acidification"/>
    <property type="evidence" value="ECO:0007669"/>
    <property type="project" value="TreeGrafter"/>
</dbReference>
<evidence type="ECO:0000313" key="11">
    <source>
        <dbReference type="Proteomes" id="UP000729402"/>
    </source>
</evidence>
<name>A0A8J5RKS2_ZIZPA</name>
<evidence type="ECO:0000256" key="6">
    <source>
        <dbReference type="ARBA" id="ARBA00023065"/>
    </source>
</evidence>
<evidence type="ECO:0000256" key="1">
    <source>
        <dbReference type="ARBA" id="ARBA00004141"/>
    </source>
</evidence>
<keyword evidence="11" id="KW-1185">Reference proteome</keyword>
<evidence type="ECO:0000256" key="4">
    <source>
        <dbReference type="ARBA" id="ARBA00022692"/>
    </source>
</evidence>
<feature type="compositionally biased region" description="Acidic residues" evidence="9">
    <location>
        <begin position="232"/>
        <end position="246"/>
    </location>
</feature>
<comment type="subcellular location">
    <subcellularLocation>
        <location evidence="1">Membrane</location>
        <topology evidence="1">Multi-pass membrane protein</topology>
    </subcellularLocation>
</comment>
<dbReference type="OrthoDB" id="10264220at2759"/>
<reference evidence="10" key="2">
    <citation type="submission" date="2021-02" db="EMBL/GenBank/DDBJ databases">
        <authorList>
            <person name="Kimball J.A."/>
            <person name="Haas M.W."/>
            <person name="Macchietto M."/>
            <person name="Kono T."/>
            <person name="Duquette J."/>
            <person name="Shao M."/>
        </authorList>
    </citation>
    <scope>NUCLEOTIDE SEQUENCE</scope>
    <source>
        <tissue evidence="10">Fresh leaf tissue</tissue>
    </source>
</reference>
<dbReference type="GO" id="GO:0051117">
    <property type="term" value="F:ATPase binding"/>
    <property type="evidence" value="ECO:0007669"/>
    <property type="project" value="TreeGrafter"/>
</dbReference>
<dbReference type="GO" id="GO:0033179">
    <property type="term" value="C:proton-transporting V-type ATPase, V0 domain"/>
    <property type="evidence" value="ECO:0007669"/>
    <property type="project" value="InterPro"/>
</dbReference>
<dbReference type="InterPro" id="IPR002490">
    <property type="entry name" value="V-ATPase_116kDa_su"/>
</dbReference>
<sequence length="366" mass="40125">MERSLLQRTVSFQVNVVDAFLGRQGVVPQFNVTTPLMPAIDASLVPGETDSAEEIHSSPHIEPLVLSQSTVQSSACSAGIGIAAKGKWTCPIRLPLVASKKQCKEIESSGGKSLHVSVVADEENNVISMGASSRAAIHDANNQARHWPALAIGTSQVAHQGHWDPKSQQRSPLLSGQKVNEVFQYKHGSYTDLPAAKISEMLHSNSLDHRVPREDLCLLDPQPTLADHPDGADEEEVHQAASEDDMSGSGKGVCTVVAISNAITLKGNITVYYRRFQGHTYRFLRTSEMDPDSEPDSARSRHDNFNFTGVFVHQMIHSIEFVLGAVSNTASYLRLWALSLAHFELSTVFYEKLLLLAWGLEMATWM</sequence>
<dbReference type="Proteomes" id="UP000729402">
    <property type="component" value="Unassembled WGS sequence"/>
</dbReference>
<gene>
    <name evidence="10" type="ORF">GUJ93_ZPchr0009g1235</name>
</gene>
<dbReference type="PANTHER" id="PTHR11629">
    <property type="entry name" value="VACUOLAR PROTON ATPASES"/>
    <property type="match status" value="1"/>
</dbReference>
<organism evidence="10 11">
    <name type="scientific">Zizania palustris</name>
    <name type="common">Northern wild rice</name>
    <dbReference type="NCBI Taxonomy" id="103762"/>
    <lineage>
        <taxon>Eukaryota</taxon>
        <taxon>Viridiplantae</taxon>
        <taxon>Streptophyta</taxon>
        <taxon>Embryophyta</taxon>
        <taxon>Tracheophyta</taxon>
        <taxon>Spermatophyta</taxon>
        <taxon>Magnoliopsida</taxon>
        <taxon>Liliopsida</taxon>
        <taxon>Poales</taxon>
        <taxon>Poaceae</taxon>
        <taxon>BOP clade</taxon>
        <taxon>Oryzoideae</taxon>
        <taxon>Oryzeae</taxon>
        <taxon>Zizaniinae</taxon>
        <taxon>Zizania</taxon>
    </lineage>
</organism>
<proteinExistence type="inferred from homology"/>
<comment type="caution">
    <text evidence="10">The sequence shown here is derived from an EMBL/GenBank/DDBJ whole genome shotgun (WGS) entry which is preliminary data.</text>
</comment>
<evidence type="ECO:0000256" key="9">
    <source>
        <dbReference type="SAM" id="MobiDB-lite"/>
    </source>
</evidence>
<protein>
    <recommendedName>
        <fullName evidence="8">V-type proton ATPase subunit a</fullName>
    </recommendedName>
</protein>
<dbReference type="GO" id="GO:0046961">
    <property type="term" value="F:proton-transporting ATPase activity, rotational mechanism"/>
    <property type="evidence" value="ECO:0007669"/>
    <property type="project" value="InterPro"/>
</dbReference>
<keyword evidence="3 8" id="KW-0813">Transport</keyword>